<dbReference type="EMBL" id="OZ034817">
    <property type="protein sequence ID" value="CAL1381387.1"/>
    <property type="molecule type" value="Genomic_DNA"/>
</dbReference>
<feature type="region of interest" description="Disordered" evidence="1">
    <location>
        <begin position="1"/>
        <end position="23"/>
    </location>
</feature>
<proteinExistence type="predicted"/>
<evidence type="ECO:0000313" key="3">
    <source>
        <dbReference type="Proteomes" id="UP001497516"/>
    </source>
</evidence>
<evidence type="ECO:0000313" key="2">
    <source>
        <dbReference type="EMBL" id="CAL1381387.1"/>
    </source>
</evidence>
<organism evidence="2 3">
    <name type="scientific">Linum trigynum</name>
    <dbReference type="NCBI Taxonomy" id="586398"/>
    <lineage>
        <taxon>Eukaryota</taxon>
        <taxon>Viridiplantae</taxon>
        <taxon>Streptophyta</taxon>
        <taxon>Embryophyta</taxon>
        <taxon>Tracheophyta</taxon>
        <taxon>Spermatophyta</taxon>
        <taxon>Magnoliopsida</taxon>
        <taxon>eudicotyledons</taxon>
        <taxon>Gunneridae</taxon>
        <taxon>Pentapetalae</taxon>
        <taxon>rosids</taxon>
        <taxon>fabids</taxon>
        <taxon>Malpighiales</taxon>
        <taxon>Linaceae</taxon>
        <taxon>Linum</taxon>
    </lineage>
</organism>
<gene>
    <name evidence="2" type="ORF">LTRI10_LOCUS22767</name>
</gene>
<reference evidence="2 3" key="1">
    <citation type="submission" date="2024-04" db="EMBL/GenBank/DDBJ databases">
        <authorList>
            <person name="Fracassetti M."/>
        </authorList>
    </citation>
    <scope>NUCLEOTIDE SEQUENCE [LARGE SCALE GENOMIC DNA]</scope>
</reference>
<dbReference type="Proteomes" id="UP001497516">
    <property type="component" value="Chromosome 4"/>
</dbReference>
<name>A0AAV2E6H5_9ROSI</name>
<keyword evidence="3" id="KW-1185">Reference proteome</keyword>
<feature type="compositionally biased region" description="Basic and acidic residues" evidence="1">
    <location>
        <begin position="114"/>
        <end position="123"/>
    </location>
</feature>
<feature type="region of interest" description="Disordered" evidence="1">
    <location>
        <begin position="38"/>
        <end position="157"/>
    </location>
</feature>
<sequence>MEGPLFDEGETSERRVVPEPTAVETRKVAMPAVEVRRKRLILDESDEDPIPVTSAKDGKKVEEQRKNSRRLVKLGQGNAASGSKSRLKASATGEKLMAEKKQGGYSASTQGGPTKEDRRKEKGFCTFGGGDPPGWRRDCGAESSCGYGTGEKHQGAD</sequence>
<evidence type="ECO:0000256" key="1">
    <source>
        <dbReference type="SAM" id="MobiDB-lite"/>
    </source>
</evidence>
<feature type="compositionally biased region" description="Basic and acidic residues" evidence="1">
    <location>
        <begin position="56"/>
        <end position="66"/>
    </location>
</feature>
<protein>
    <submittedName>
        <fullName evidence="2">Uncharacterized protein</fullName>
    </submittedName>
</protein>
<dbReference type="AlphaFoldDB" id="A0AAV2E6H5"/>
<accession>A0AAV2E6H5</accession>
<feature type="compositionally biased region" description="Acidic residues" evidence="1">
    <location>
        <begin position="1"/>
        <end position="10"/>
    </location>
</feature>